<evidence type="ECO:0000256" key="1">
    <source>
        <dbReference type="SAM" id="Phobius"/>
    </source>
</evidence>
<gene>
    <name evidence="2" type="primary">wzy</name>
</gene>
<proteinExistence type="predicted"/>
<accession>A0A5A4U3U4</accession>
<sequence>MFIALIGIILIICFFLMIWSMTGTLLNHSIIVLLWWIPVYVNVLTYEWDNTDKIISNSLTLSLFMFILGVGGGYFSCRRNRNNSFILDDSYAVIEIEKKLNVSTLILVALFVGFFYSYYGSPLFSSNVDLAKIEFAKEHGIYLRFVKYMLPLLVFPYLILSEYKYKKYFVLFMWGGFVALIGHKGLVMTSFINLMIFSRINRIDLHINYKFLFLISVVWLFFLIKTIVGDQFGSLGSYLLFRLAHIDGLQIIYENLVPVHGIYYGLTILNEMASFLNLMGLYNGTSETTGMFIAREYNNNANYEFEIISPGAAHLYLNFGNVGVAIGSFILGRMFSYFLSQMYKSKKPTKRTFFYLVSLLPVFAFSLGKIGSLIVSDLFSYMLFFAFIVFLQIFIQLLVLPKRRDI</sequence>
<keyword evidence="1" id="KW-0472">Membrane</keyword>
<feature type="transmembrane region" description="Helical" evidence="1">
    <location>
        <begin position="171"/>
        <end position="197"/>
    </location>
</feature>
<feature type="transmembrane region" description="Helical" evidence="1">
    <location>
        <begin position="28"/>
        <end position="46"/>
    </location>
</feature>
<dbReference type="AlphaFoldDB" id="A0A5A4U3U4"/>
<feature type="transmembrane region" description="Helical" evidence="1">
    <location>
        <begin position="58"/>
        <end position="75"/>
    </location>
</feature>
<feature type="transmembrane region" description="Helical" evidence="1">
    <location>
        <begin position="353"/>
        <end position="375"/>
    </location>
</feature>
<feature type="transmembrane region" description="Helical" evidence="1">
    <location>
        <begin position="141"/>
        <end position="159"/>
    </location>
</feature>
<protein>
    <submittedName>
        <fullName evidence="2">Predicted O-antigen polymerase</fullName>
    </submittedName>
</protein>
<organism evidence="2">
    <name type="scientific">Escherichia albertii</name>
    <dbReference type="NCBI Taxonomy" id="208962"/>
    <lineage>
        <taxon>Bacteria</taxon>
        <taxon>Pseudomonadati</taxon>
        <taxon>Pseudomonadota</taxon>
        <taxon>Gammaproteobacteria</taxon>
        <taxon>Enterobacterales</taxon>
        <taxon>Enterobacteriaceae</taxon>
        <taxon>Escherichia</taxon>
    </lineage>
</organism>
<feature type="transmembrane region" description="Helical" evidence="1">
    <location>
        <begin position="100"/>
        <end position="120"/>
    </location>
</feature>
<name>A0A5A4U3U4_ESCAL</name>
<feature type="transmembrane region" description="Helical" evidence="1">
    <location>
        <begin position="313"/>
        <end position="332"/>
    </location>
</feature>
<feature type="transmembrane region" description="Helical" evidence="1">
    <location>
        <begin position="381"/>
        <end position="400"/>
    </location>
</feature>
<dbReference type="EMBL" id="LC494321">
    <property type="protein sequence ID" value="BBM62517.1"/>
    <property type="molecule type" value="Genomic_DNA"/>
</dbReference>
<feature type="transmembrane region" description="Helical" evidence="1">
    <location>
        <begin position="209"/>
        <end position="228"/>
    </location>
</feature>
<reference evidence="2" key="1">
    <citation type="submission" date="2019-07" db="EMBL/GenBank/DDBJ databases">
        <title>Overview of O-antigen diversity of Escherichia albertii, an emerging enteropathogen; genetic structure, serology, and development of O-genotyping method.</title>
        <authorList>
            <person name="Ooka T."/>
            <person name="Seto K."/>
            <person name="Ogura Y."/>
            <person name="Iguchi A."/>
            <person name="Imura N."/>
            <person name="Honda M."/>
            <person name="Etoh Y."/>
            <person name="Ikeda T."/>
            <person name="Sugitani W."/>
            <person name="Konno T."/>
            <person name="Kawano K."/>
            <person name="Kudo Y."/>
            <person name="Murakami K."/>
            <person name="Hayashi T."/>
            <person name="Nishi J."/>
        </authorList>
    </citation>
    <scope>NUCLEOTIDE SEQUENCE</scope>
    <source>
        <strain evidence="2">NIAH_Bird 25</strain>
    </source>
</reference>
<feature type="transmembrane region" description="Helical" evidence="1">
    <location>
        <begin position="5"/>
        <end position="22"/>
    </location>
</feature>
<keyword evidence="1" id="KW-0812">Transmembrane</keyword>
<keyword evidence="1" id="KW-1133">Transmembrane helix</keyword>
<evidence type="ECO:0000313" key="2">
    <source>
        <dbReference type="EMBL" id="BBM62517.1"/>
    </source>
</evidence>